<evidence type="ECO:0000313" key="2">
    <source>
        <dbReference type="EMBL" id="CAA7396534.1"/>
    </source>
</evidence>
<evidence type="ECO:0000313" key="3">
    <source>
        <dbReference type="Proteomes" id="UP000663760"/>
    </source>
</evidence>
<accession>A0A7I8KHB0</accession>
<organism evidence="2 3">
    <name type="scientific">Spirodela intermedia</name>
    <name type="common">Intermediate duckweed</name>
    <dbReference type="NCBI Taxonomy" id="51605"/>
    <lineage>
        <taxon>Eukaryota</taxon>
        <taxon>Viridiplantae</taxon>
        <taxon>Streptophyta</taxon>
        <taxon>Embryophyta</taxon>
        <taxon>Tracheophyta</taxon>
        <taxon>Spermatophyta</taxon>
        <taxon>Magnoliopsida</taxon>
        <taxon>Liliopsida</taxon>
        <taxon>Araceae</taxon>
        <taxon>Lemnoideae</taxon>
        <taxon>Spirodela</taxon>
    </lineage>
</organism>
<feature type="region of interest" description="Disordered" evidence="1">
    <location>
        <begin position="95"/>
        <end position="153"/>
    </location>
</feature>
<evidence type="ECO:0000256" key="1">
    <source>
        <dbReference type="SAM" id="MobiDB-lite"/>
    </source>
</evidence>
<gene>
    <name evidence="2" type="ORF">SI8410_05007197</name>
</gene>
<dbReference type="PANTHER" id="PTHR47067">
    <property type="entry name" value="TPX2 (TARGETING PROTEIN FOR XKLP2) PROTEIN FAMILY-RELATED"/>
    <property type="match status" value="1"/>
</dbReference>
<sequence>MATELDHGYCGWPHEELLIQEDSQDAAIPQMLDHGSVSFGRYGVESLAWEKRSAFIHDGRKEELEKLKSPGLVAEKKAFFEEYYKRIRAMKALQVSDQAEPTTDSGGDDNVGYRNDGVGDKSLNVGACSDEHDTNVPTETESANTFNGRQSDPKSFLTCSNSSAVDVEAESAKMECGENSEAVMESKGPRRLPKKSVLGEENPCRRKAASCRFTRKNKSSSGSLRTSQSLHSSFSVGKVKKDAFLLNKDPCNRLPTDKRSGKGTSDIPLGKSTSEARSFRFATQRRPTTSDGIRESGAQHPFKPLKARSKALAISETCRRCVRFLNTQRPHGMDDRFMHVKLLAVFFQNIIWMLSMSTIVRLEDCQLLFESVLCYFFPGDITTDGTAVCWIHLSGLLLRRRSSFLFFRRLQATTTSCGR</sequence>
<dbReference type="Proteomes" id="UP000663760">
    <property type="component" value="Chromosome 5"/>
</dbReference>
<name>A0A7I8KHB0_SPIIN</name>
<feature type="compositionally biased region" description="Basic residues" evidence="1">
    <location>
        <begin position="205"/>
        <end position="218"/>
    </location>
</feature>
<dbReference type="InterPro" id="IPR044216">
    <property type="entry name" value="WDL7"/>
</dbReference>
<dbReference type="EMBL" id="LR746268">
    <property type="protein sequence ID" value="CAA7396534.1"/>
    <property type="molecule type" value="Genomic_DNA"/>
</dbReference>
<feature type="compositionally biased region" description="Low complexity" evidence="1">
    <location>
        <begin position="219"/>
        <end position="232"/>
    </location>
</feature>
<reference evidence="2" key="1">
    <citation type="submission" date="2020-02" db="EMBL/GenBank/DDBJ databases">
        <authorList>
            <person name="Scholz U."/>
            <person name="Mascher M."/>
            <person name="Fiebig A."/>
        </authorList>
    </citation>
    <scope>NUCLEOTIDE SEQUENCE</scope>
</reference>
<dbReference type="OrthoDB" id="621651at2759"/>
<dbReference type="AlphaFoldDB" id="A0A7I8KHB0"/>
<dbReference type="PANTHER" id="PTHR47067:SF4">
    <property type="entry name" value="PROTEIN WVD2-LIKE 7 ISOFORM X1"/>
    <property type="match status" value="1"/>
</dbReference>
<feature type="compositionally biased region" description="Polar residues" evidence="1">
    <location>
        <begin position="95"/>
        <end position="105"/>
    </location>
</feature>
<keyword evidence="3" id="KW-1185">Reference proteome</keyword>
<protein>
    <submittedName>
        <fullName evidence="2">Uncharacterized protein</fullName>
    </submittedName>
</protein>
<feature type="region of interest" description="Disordered" evidence="1">
    <location>
        <begin position="170"/>
        <end position="232"/>
    </location>
</feature>
<proteinExistence type="predicted"/>
<feature type="compositionally biased region" description="Polar residues" evidence="1">
    <location>
        <begin position="135"/>
        <end position="150"/>
    </location>
</feature>